<comment type="function">
    <text evidence="6">Required for chromosome condensation and partitioning.</text>
</comment>
<dbReference type="InterPro" id="IPR003395">
    <property type="entry name" value="RecF/RecN/SMC_N"/>
</dbReference>
<keyword evidence="3 6" id="KW-0067">ATP-binding</keyword>
<dbReference type="PIRSF" id="PIRSF005719">
    <property type="entry name" value="SMC"/>
    <property type="match status" value="1"/>
</dbReference>
<feature type="coiled-coil region" evidence="6">
    <location>
        <begin position="170"/>
        <end position="238"/>
    </location>
</feature>
<comment type="caution">
    <text evidence="8">The sequence shown here is derived from an EMBL/GenBank/DDBJ whole genome shotgun (WGS) entry which is preliminary data.</text>
</comment>
<evidence type="ECO:0000313" key="9">
    <source>
        <dbReference type="Proteomes" id="UP001253545"/>
    </source>
</evidence>
<dbReference type="EMBL" id="JAVRHX010000001">
    <property type="protein sequence ID" value="MDT0594494.1"/>
    <property type="molecule type" value="Genomic_DNA"/>
</dbReference>
<evidence type="ECO:0000313" key="8">
    <source>
        <dbReference type="EMBL" id="MDT0594494.1"/>
    </source>
</evidence>
<dbReference type="Proteomes" id="UP001253545">
    <property type="component" value="Unassembled WGS sequence"/>
</dbReference>
<organism evidence="8 9">
    <name type="scientific">Glaciecola petra</name>
    <dbReference type="NCBI Taxonomy" id="3075602"/>
    <lineage>
        <taxon>Bacteria</taxon>
        <taxon>Pseudomonadati</taxon>
        <taxon>Pseudomonadota</taxon>
        <taxon>Gammaproteobacteria</taxon>
        <taxon>Alteromonadales</taxon>
        <taxon>Alteromonadaceae</taxon>
        <taxon>Glaciecola</taxon>
    </lineage>
</organism>
<comment type="domain">
    <text evidence="6">Contains large globular domains required for ATP hydrolysis at each terminus and a third globular domain forming a flexible hinge near the middle of the molecule. These domains are separated by coiled-coil structures.</text>
</comment>
<keyword evidence="2 6" id="KW-0547">Nucleotide-binding</keyword>
<evidence type="ECO:0000256" key="2">
    <source>
        <dbReference type="ARBA" id="ARBA00022741"/>
    </source>
</evidence>
<comment type="similarity">
    <text evidence="6">Belongs to the SMC family.</text>
</comment>
<feature type="coiled-coil region" evidence="6">
    <location>
        <begin position="438"/>
        <end position="475"/>
    </location>
</feature>
<dbReference type="InterPro" id="IPR027417">
    <property type="entry name" value="P-loop_NTPase"/>
</dbReference>
<reference evidence="8 9" key="1">
    <citation type="submission" date="2023-09" db="EMBL/GenBank/DDBJ databases">
        <authorList>
            <person name="Rey-Velasco X."/>
        </authorList>
    </citation>
    <scope>NUCLEOTIDE SEQUENCE [LARGE SCALE GENOMIC DNA]</scope>
    <source>
        <strain evidence="8 9">P117</strain>
    </source>
</reference>
<dbReference type="InterPro" id="IPR011890">
    <property type="entry name" value="SMC_prok"/>
</dbReference>
<evidence type="ECO:0000256" key="6">
    <source>
        <dbReference type="HAMAP-Rule" id="MF_01894"/>
    </source>
</evidence>
<feature type="coiled-coil region" evidence="6">
    <location>
        <begin position="655"/>
        <end position="906"/>
    </location>
</feature>
<dbReference type="PANTHER" id="PTHR43977">
    <property type="entry name" value="STRUCTURAL MAINTENANCE OF CHROMOSOMES PROTEIN 3"/>
    <property type="match status" value="1"/>
</dbReference>
<dbReference type="CDD" id="cd03278">
    <property type="entry name" value="ABC_SMC_barmotin"/>
    <property type="match status" value="2"/>
</dbReference>
<evidence type="ECO:0000256" key="4">
    <source>
        <dbReference type="ARBA" id="ARBA00023054"/>
    </source>
</evidence>
<gene>
    <name evidence="6 8" type="primary">smc</name>
    <name evidence="8" type="ORF">RM552_06525</name>
</gene>
<dbReference type="NCBIfam" id="TIGR02168">
    <property type="entry name" value="SMC_prok_B"/>
    <property type="match status" value="1"/>
</dbReference>
<evidence type="ECO:0000256" key="3">
    <source>
        <dbReference type="ARBA" id="ARBA00022840"/>
    </source>
</evidence>
<dbReference type="Gene3D" id="3.40.50.300">
    <property type="entry name" value="P-loop containing nucleotide triphosphate hydrolases"/>
    <property type="match status" value="2"/>
</dbReference>
<dbReference type="InterPro" id="IPR024704">
    <property type="entry name" value="SMC"/>
</dbReference>
<keyword evidence="9" id="KW-1185">Reference proteome</keyword>
<name>A0ABU2ZPE7_9ALTE</name>
<accession>A0ABU2ZPE7</accession>
<evidence type="ECO:0000259" key="7">
    <source>
        <dbReference type="Pfam" id="PF02463"/>
    </source>
</evidence>
<comment type="subcellular location">
    <subcellularLocation>
        <location evidence="6">Cytoplasm</location>
    </subcellularLocation>
</comment>
<feature type="domain" description="RecF/RecN/SMC N-terminal" evidence="7">
    <location>
        <begin position="3"/>
        <end position="1158"/>
    </location>
</feature>
<comment type="subunit">
    <text evidence="6">Homodimer.</text>
</comment>
<keyword evidence="5 6" id="KW-0238">DNA-binding</keyword>
<dbReference type="SUPFAM" id="SSF52540">
    <property type="entry name" value="P-loop containing nucleoside triphosphate hydrolases"/>
    <property type="match status" value="2"/>
</dbReference>
<evidence type="ECO:0000256" key="1">
    <source>
        <dbReference type="ARBA" id="ARBA00022490"/>
    </source>
</evidence>
<sequence>MRLKKIRLAGFKSFVDPTNIPFPGDMTAIVGPNGCGKSNVIDAVRWVLGESSAKNLRGDAMTDVIFNGSTSRKALGQCSVELVFDNSSGRIQGEFAAFNEISVKRVVTKEAVSSYYLNTAKCRRRDVTDLFLGTGLGPRSYAIIEQGMIAKLIESKPQELRIFIEEAAGISKYKERRRETQNRISHTKENLDRLEDVRSELGTQIAKLGRQAAAATKYKELKQNERQLKAELATIKWLDQNEIVSSIDAEINEKNTVLEDLVSGLQGDESGLQSLKNKQSMLKQQHQDAQQQLFKVGTDITKLEQSQLYAKKRASQIQSEIEQIKQSEHTLVRDLNAVSNEAASAKEKLLEAQPEKEIAEAQLAEVESKKLDVDEQLHKILKDNKRLDDEYYLKKQALQQKHGQIQQTVAMQQRNAERIGVLQQESAELKDTSYAKKLQSAEQDLTEIKTVLSEYASEKEALSQLLNQASDVTNQRQKAVDSVSRQVVNIQAKLDAQQSLQNDSDEEINLNESFDELTTQTAWQYFDVEAGFEAAVDAVLQHSLQQSNTALIVDGKLNESISDILQAENLPSLLFSDDFTREKKAGSLAEKINNTAVPAYFNHFIVVESTLDALQKCASLSSNMGVVTVSGRLFFRDRIVSITQSDSKLVRAALIEDIREALDKTENELRLANKAFENAQEKEKGLQETLSKLEARISKQQEQKTEQQILTQNLAFQLSQMDDRLKKLQAEIASITESSEQEDMSLELLNEEVEILSVELSDTEDKRNDFNQRSESLQAQQQNMQIQFNQAQQLLHTHALTLQQLQNSLQILQEQGNNKQTLLDENREKLALLNEEAEELLLPENEQEEKLQALLAKQELLRNNIGEQQLSIDKVDQEITELEKGQQGLQARMDSIKSEIESLRIRSESASVRSQSYLEQLAETGLQIKDVLAKFEQEASDNEPGKMAEQELSAQIWQENLEKVSAAISRLGAVNLAAVAEFEEQSTRKKHLDAQNEDLSKALDTLEEAMRKIDKETRTRFKTTYDKVNADLKSLFPKVFGGGSAYLELTGDDLLETGVTIMARPPGKKNSTIQLLSGGEKALTALSLVFAIFRLNPAPFCLLDEVDAPLDDANVGRFCRLVSEMSETVQFIYISHNKVAMEMATHLTGVTMAEPGVSRMVAVDMEQALAIAE</sequence>
<protein>
    <recommendedName>
        <fullName evidence="6">Chromosome partition protein Smc</fullName>
    </recommendedName>
</protein>
<feature type="coiled-coil region" evidence="6">
    <location>
        <begin position="989"/>
        <end position="1019"/>
    </location>
</feature>
<keyword evidence="4 6" id="KW-0175">Coiled coil</keyword>
<keyword evidence="1 6" id="KW-0963">Cytoplasm</keyword>
<evidence type="ECO:0000256" key="5">
    <source>
        <dbReference type="ARBA" id="ARBA00023125"/>
    </source>
</evidence>
<feature type="binding site" evidence="6">
    <location>
        <begin position="32"/>
        <end position="39"/>
    </location>
    <ligand>
        <name>ATP</name>
        <dbReference type="ChEBI" id="CHEBI:30616"/>
    </ligand>
</feature>
<proteinExistence type="inferred from homology"/>
<dbReference type="HAMAP" id="MF_01894">
    <property type="entry name" value="Smc_prok"/>
    <property type="match status" value="1"/>
</dbReference>
<dbReference type="Pfam" id="PF02463">
    <property type="entry name" value="SMC_N"/>
    <property type="match status" value="1"/>
</dbReference>
<dbReference type="RefSeq" id="WP_311367965.1">
    <property type="nucleotide sequence ID" value="NZ_JAVRHX010000001.1"/>
</dbReference>